<sequence length="117" mass="13050">MLGAAGGVLLTAAFMAVMWWPRHEVVHRAEAPASVEYDDGSRHYLGLVHEHTLSGRHGYRLVIGRDPGLSYGHWVDVSAFQAVRGVDTTEWTAAGVRVRFRTGHEVFVPAEYFLFGR</sequence>
<keyword evidence="2" id="KW-1185">Reference proteome</keyword>
<evidence type="ECO:0000313" key="1">
    <source>
        <dbReference type="EMBL" id="QNP67181.1"/>
    </source>
</evidence>
<proteinExistence type="predicted"/>
<dbReference type="KEGG" id="sgj:IAG43_00640"/>
<accession>A0A7H0I315</accession>
<dbReference type="Proteomes" id="UP000516230">
    <property type="component" value="Chromosome"/>
</dbReference>
<reference evidence="1 2" key="1">
    <citation type="submission" date="2020-08" db="EMBL/GenBank/DDBJ databases">
        <title>A novel species.</title>
        <authorList>
            <person name="Gao J."/>
        </authorList>
    </citation>
    <scope>NUCLEOTIDE SEQUENCE [LARGE SCALE GENOMIC DNA]</scope>
    <source>
        <strain evidence="1 2">CRPJ-33</strain>
    </source>
</reference>
<dbReference type="EMBL" id="CP060825">
    <property type="protein sequence ID" value="QNP67181.1"/>
    <property type="molecule type" value="Genomic_DNA"/>
</dbReference>
<evidence type="ECO:0000313" key="2">
    <source>
        <dbReference type="Proteomes" id="UP000516230"/>
    </source>
</evidence>
<protein>
    <submittedName>
        <fullName evidence="1">Uncharacterized protein</fullName>
    </submittedName>
</protein>
<name>A0A7H0I315_9ACTN</name>
<gene>
    <name evidence="1" type="ORF">IAG43_00640</name>
</gene>
<organism evidence="1 2">
    <name type="scientific">Streptomyces genisteinicus</name>
    <dbReference type="NCBI Taxonomy" id="2768068"/>
    <lineage>
        <taxon>Bacteria</taxon>
        <taxon>Bacillati</taxon>
        <taxon>Actinomycetota</taxon>
        <taxon>Actinomycetes</taxon>
        <taxon>Kitasatosporales</taxon>
        <taxon>Streptomycetaceae</taxon>
        <taxon>Streptomyces</taxon>
    </lineage>
</organism>
<dbReference type="AlphaFoldDB" id="A0A7H0I315"/>